<dbReference type="Pfam" id="PF00017">
    <property type="entry name" value="SH2"/>
    <property type="match status" value="1"/>
</dbReference>
<dbReference type="PANTHER" id="PTHR14388">
    <property type="entry name" value="T CELL-SPECIFIC ADAPTER PROTEIN TSAD"/>
    <property type="match status" value="1"/>
</dbReference>
<dbReference type="InterPro" id="IPR036860">
    <property type="entry name" value="SH2_dom_sf"/>
</dbReference>
<evidence type="ECO:0000256" key="2">
    <source>
        <dbReference type="PROSITE-ProRule" id="PRU00191"/>
    </source>
</evidence>
<dbReference type="GO" id="GO:0005737">
    <property type="term" value="C:cytoplasm"/>
    <property type="evidence" value="ECO:0007669"/>
    <property type="project" value="TreeGrafter"/>
</dbReference>
<evidence type="ECO:0000256" key="1">
    <source>
        <dbReference type="ARBA" id="ARBA00022999"/>
    </source>
</evidence>
<organism evidence="4 5">
    <name type="scientific">Pseudonaja textilis</name>
    <name type="common">Eastern brown snake</name>
    <dbReference type="NCBI Taxonomy" id="8673"/>
    <lineage>
        <taxon>Eukaryota</taxon>
        <taxon>Metazoa</taxon>
        <taxon>Chordata</taxon>
        <taxon>Craniata</taxon>
        <taxon>Vertebrata</taxon>
        <taxon>Euteleostomi</taxon>
        <taxon>Lepidosauria</taxon>
        <taxon>Squamata</taxon>
        <taxon>Bifurcata</taxon>
        <taxon>Unidentata</taxon>
        <taxon>Episquamata</taxon>
        <taxon>Toxicofera</taxon>
        <taxon>Serpentes</taxon>
        <taxon>Colubroidea</taxon>
        <taxon>Elapidae</taxon>
        <taxon>Hydrophiinae</taxon>
        <taxon>Pseudonaja</taxon>
    </lineage>
</organism>
<dbReference type="PROSITE" id="PS50001">
    <property type="entry name" value="SH2"/>
    <property type="match status" value="1"/>
</dbReference>
<dbReference type="GeneTree" id="ENSGT00940000160977"/>
<dbReference type="Ensembl" id="ENSPTXT00000025538.1">
    <property type="protein sequence ID" value="ENSPTXP00000024772.1"/>
    <property type="gene ID" value="ENSPTXG00000017271.1"/>
</dbReference>
<accession>A0A670ZPT0</accession>
<sequence length="83" mass="9589">MQNEPVGAPSSGREGQPSGMLKDLILRWFLETQIVLLLQDGRLPDWFHGFLSREAETLLENEEFGCFLIRLNEKAFGYILSYR</sequence>
<evidence type="ECO:0000313" key="5">
    <source>
        <dbReference type="Proteomes" id="UP000472273"/>
    </source>
</evidence>
<protein>
    <recommendedName>
        <fullName evidence="3">SH2 domain-containing protein</fullName>
    </recommendedName>
</protein>
<evidence type="ECO:0000313" key="4">
    <source>
        <dbReference type="Ensembl" id="ENSPTXP00000024772.1"/>
    </source>
</evidence>
<keyword evidence="5" id="KW-1185">Reference proteome</keyword>
<dbReference type="InterPro" id="IPR000980">
    <property type="entry name" value="SH2"/>
</dbReference>
<dbReference type="PANTHER" id="PTHR14388:SF6">
    <property type="entry name" value="SH2 DOMAIN-CONTAINING PROTEIN 7"/>
    <property type="match status" value="1"/>
</dbReference>
<dbReference type="OMA" id="HGMIARR"/>
<dbReference type="SUPFAM" id="SSF55550">
    <property type="entry name" value="SH2 domain"/>
    <property type="match status" value="1"/>
</dbReference>
<dbReference type="Gene3D" id="3.30.505.10">
    <property type="entry name" value="SH2 domain"/>
    <property type="match status" value="1"/>
</dbReference>
<feature type="domain" description="SH2" evidence="3">
    <location>
        <begin position="46"/>
        <end position="83"/>
    </location>
</feature>
<keyword evidence="1 2" id="KW-0727">SH2 domain</keyword>
<reference evidence="4" key="1">
    <citation type="submission" date="2025-05" db="UniProtKB">
        <authorList>
            <consortium name="Ensembl"/>
        </authorList>
    </citation>
    <scope>IDENTIFICATION</scope>
</reference>
<evidence type="ECO:0000259" key="3">
    <source>
        <dbReference type="PROSITE" id="PS50001"/>
    </source>
</evidence>
<name>A0A670ZPT0_PSETE</name>
<dbReference type="Proteomes" id="UP000472273">
    <property type="component" value="Unplaced"/>
</dbReference>
<dbReference type="Ensembl" id="ENSPTXT00000025535.1">
    <property type="protein sequence ID" value="ENSPTXP00000024769.1"/>
    <property type="gene ID" value="ENSPTXG00000017269.1"/>
</dbReference>
<dbReference type="AlphaFoldDB" id="A0A670ZPT0"/>
<proteinExistence type="predicted"/>